<name>X1FBR6_9ZZZZ</name>
<accession>X1FBR6</accession>
<protein>
    <submittedName>
        <fullName evidence="1">Uncharacterized protein</fullName>
    </submittedName>
</protein>
<organism evidence="1">
    <name type="scientific">marine sediment metagenome</name>
    <dbReference type="NCBI Taxonomy" id="412755"/>
    <lineage>
        <taxon>unclassified sequences</taxon>
        <taxon>metagenomes</taxon>
        <taxon>ecological metagenomes</taxon>
    </lineage>
</organism>
<feature type="non-terminal residue" evidence="1">
    <location>
        <position position="43"/>
    </location>
</feature>
<dbReference type="AlphaFoldDB" id="X1FBR6"/>
<comment type="caution">
    <text evidence="1">The sequence shown here is derived from an EMBL/GenBank/DDBJ whole genome shotgun (WGS) entry which is preliminary data.</text>
</comment>
<dbReference type="EMBL" id="BART01041545">
    <property type="protein sequence ID" value="GAH26854.1"/>
    <property type="molecule type" value="Genomic_DNA"/>
</dbReference>
<reference evidence="1" key="1">
    <citation type="journal article" date="2014" name="Front. Microbiol.">
        <title>High frequency of phylogenetically diverse reductive dehalogenase-homologous genes in deep subseafloor sedimentary metagenomes.</title>
        <authorList>
            <person name="Kawai M."/>
            <person name="Futagami T."/>
            <person name="Toyoda A."/>
            <person name="Takaki Y."/>
            <person name="Nishi S."/>
            <person name="Hori S."/>
            <person name="Arai W."/>
            <person name="Tsubouchi T."/>
            <person name="Morono Y."/>
            <person name="Uchiyama I."/>
            <person name="Ito T."/>
            <person name="Fujiyama A."/>
            <person name="Inagaki F."/>
            <person name="Takami H."/>
        </authorList>
    </citation>
    <scope>NUCLEOTIDE SEQUENCE</scope>
    <source>
        <strain evidence="1">Expedition CK06-06</strain>
    </source>
</reference>
<sequence length="43" mass="4640">MAYAQILFYDQWANGTLYSTGLDLGYGSALIGLLEVGVPTRSN</sequence>
<proteinExistence type="predicted"/>
<gene>
    <name evidence="1" type="ORF">S01H4_66775</name>
</gene>
<evidence type="ECO:0000313" key="1">
    <source>
        <dbReference type="EMBL" id="GAH26854.1"/>
    </source>
</evidence>